<protein>
    <submittedName>
        <fullName evidence="2">UGT80B1 protein</fullName>
    </submittedName>
</protein>
<dbReference type="EMBL" id="CAJNDS010001324">
    <property type="protein sequence ID" value="CAE7255369.1"/>
    <property type="molecule type" value="Genomic_DNA"/>
</dbReference>
<reference evidence="2" key="1">
    <citation type="submission" date="2021-02" db="EMBL/GenBank/DDBJ databases">
        <authorList>
            <person name="Dougan E. K."/>
            <person name="Rhodes N."/>
            <person name="Thang M."/>
            <person name="Chan C."/>
        </authorList>
    </citation>
    <scope>NUCLEOTIDE SEQUENCE</scope>
</reference>
<feature type="transmembrane region" description="Helical" evidence="1">
    <location>
        <begin position="1107"/>
        <end position="1124"/>
    </location>
</feature>
<evidence type="ECO:0000313" key="2">
    <source>
        <dbReference type="EMBL" id="CAE7255369.1"/>
    </source>
</evidence>
<keyword evidence="3" id="KW-1185">Reference proteome</keyword>
<dbReference type="InterPro" id="IPR009030">
    <property type="entry name" value="Growth_fac_rcpt_cys_sf"/>
</dbReference>
<feature type="transmembrane region" description="Helical" evidence="1">
    <location>
        <begin position="1136"/>
        <end position="1154"/>
    </location>
</feature>
<evidence type="ECO:0000313" key="3">
    <source>
        <dbReference type="Proteomes" id="UP000604046"/>
    </source>
</evidence>
<dbReference type="Gene3D" id="2.10.50.10">
    <property type="entry name" value="Tumor Necrosis Factor Receptor, subunit A, domain 2"/>
    <property type="match status" value="1"/>
</dbReference>
<feature type="transmembrane region" description="Helical" evidence="1">
    <location>
        <begin position="1417"/>
        <end position="1434"/>
    </location>
</feature>
<feature type="transmembrane region" description="Helical" evidence="1">
    <location>
        <begin position="1195"/>
        <end position="1218"/>
    </location>
</feature>
<dbReference type="Proteomes" id="UP000604046">
    <property type="component" value="Unassembled WGS sequence"/>
</dbReference>
<feature type="transmembrane region" description="Helical" evidence="1">
    <location>
        <begin position="1387"/>
        <end position="1405"/>
    </location>
</feature>
<organism evidence="2 3">
    <name type="scientific">Symbiodinium natans</name>
    <dbReference type="NCBI Taxonomy" id="878477"/>
    <lineage>
        <taxon>Eukaryota</taxon>
        <taxon>Sar</taxon>
        <taxon>Alveolata</taxon>
        <taxon>Dinophyceae</taxon>
        <taxon>Suessiales</taxon>
        <taxon>Symbiodiniaceae</taxon>
        <taxon>Symbiodinium</taxon>
    </lineage>
</organism>
<name>A0A812LZR1_9DINO</name>
<keyword evidence="1" id="KW-0812">Transmembrane</keyword>
<evidence type="ECO:0000256" key="1">
    <source>
        <dbReference type="SAM" id="Phobius"/>
    </source>
</evidence>
<dbReference type="SUPFAM" id="SSF57184">
    <property type="entry name" value="Growth factor receptor domain"/>
    <property type="match status" value="1"/>
</dbReference>
<dbReference type="OrthoDB" id="406650at2759"/>
<keyword evidence="1" id="KW-0472">Membrane</keyword>
<sequence>MVLTREQGTPVMTSLTQTCRGSVARGAGCQSNPPAVDMLTDCVAKGLLPGDAVITCYAVAPDDSVIPADSCDAIADKGVIGMYAVGGLSDFSSGVVKVQVQNTDINFAPSYGGATALVRRMGEARGVVLGVSVAQAGNPCPTVPVVNNSQDLSSCNNAFDGFLCAVPCATGFIPSGGGYICNNGTYEALETIPQCVQTCAQAYHPCQPGFIQQSAEAPAVSEDFCCLRTCAAHTCPAGHIPVQAKLASTVVSDADCCEMTCSAFDCPSGYVRNPSMLTSAPVSQQTCCVESCSRFSCPADHATCATFGCPDGYVANPAQSASTVLSRASCCEATCATFTCPAGYVTDLAGLASTTLSQSSCCKATCATFTCPADYIARPLLSRSTTVTQSNCCQATCATFTCPADYVANPDRRLATDLSQQSCCQATCATFSCPTGFVANLSNSASTLVYTEECCTAQCAALSVCPAGYVEISSNFGTSTSECCLATCAVFPCPDGQVADASQATSTSVSVSDCCQDTCALFTCPADYVPNPAAVSSTNLTTETCCEATCATFTCPANYLPVDESSSITAVSLGSCCSATCATLTCPAGTQAIAHRQSSTLVTQSHCCEDTCATFQCYGGFVVDPAQTPSTTVTLDNCCRPTCALFACPMSHVADPAKSALTDLSVSDCCQPTCAAFQCPSGYLPDLVASASIDVSTGTCCDATCATFSCPVAYVSDLSQLTSTVVNQETCCEATCASLACNAGYSPVLDQETSTNVSQSNCCEATCAVYQCPEGFTANPANQSTTNLDVTSCCLPTCATLLCPAGWEFALGQENSTDVTVETCCESCPAGSFKTDEDPVSGPGYLRERCALCLPGFWNPSIGQRACSACPANWTTPAEGATQSSQCTCKEGFYKDDGLCISCMANAVCPGADFQPHSSPGHWSPDARTFWSCFPSDSCLAGSTTSTNECAAGRAPDGVRCVPCAEDHYMTNAECYQCSGFQKVLSIMGRIVLVLALLATMVILRWEAATDVLNTSFREVCRHHKKVLGRLGQAMTMEAEATLFFAAIAVLQFLWVFTLFPNWQSSTGPLQDVWKAIVTLAAFDTSVFTHCSLGSSFINNWSLDWCLHWAIVLGNMVLVLVQFVMAKATKTTKTHLTGILMESTSFLIMLLITARFRLDLIFVNCVRCESGRMCLAEDPLLYCGFKDGSEEWKRLAYVSIADLSVWSLLLSLVFFAMVRTWKWQCGEGEGVTSSGRVHWYVLFAEPWTKHLKGHSGSLRRAVQDFPTFTEHLQTPASRKEVWQRFNSHVLEKKEQDMAELALKMVALTEQKEGNGTDGPQVPKGTEHLDVDIADMAEKVQELYPKSKWFFLLELFWSCSWSWLRTLFRVAMTVAVMTLPRDSGNSDSRTIECSFVLMGLLAFAGLMKANRWEFVNDWEILLYALSLGVLILLQAGNTVSVAVLASATVFVAVAPVLLYLFAFAIRRCLTNVEATQSKPKSQALEGIVHKCFAKEADGNEGPTVQAVDVSF</sequence>
<feature type="transmembrane region" description="Helical" evidence="1">
    <location>
        <begin position="1348"/>
        <end position="1367"/>
    </location>
</feature>
<feature type="transmembrane region" description="Helical" evidence="1">
    <location>
        <begin position="984"/>
        <end position="1004"/>
    </location>
</feature>
<feature type="transmembrane region" description="Helical" evidence="1">
    <location>
        <begin position="1440"/>
        <end position="1460"/>
    </location>
</feature>
<feature type="transmembrane region" description="Helical" evidence="1">
    <location>
        <begin position="1041"/>
        <end position="1060"/>
    </location>
</feature>
<accession>A0A812LZR1</accession>
<keyword evidence="1" id="KW-1133">Transmembrane helix</keyword>
<dbReference type="SMART" id="SM01411">
    <property type="entry name" value="Ephrin_rec_like"/>
    <property type="match status" value="1"/>
</dbReference>
<gene>
    <name evidence="2" type="primary">UGT80B1</name>
    <name evidence="2" type="ORF">SNAT2548_LOCUS12991</name>
</gene>
<proteinExistence type="predicted"/>
<comment type="caution">
    <text evidence="2">The sequence shown here is derived from an EMBL/GenBank/DDBJ whole genome shotgun (WGS) entry which is preliminary data.</text>
</comment>